<dbReference type="Gene3D" id="3.80.10.10">
    <property type="entry name" value="Ribonuclease Inhibitor"/>
    <property type="match status" value="1"/>
</dbReference>
<evidence type="ECO:0000256" key="1">
    <source>
        <dbReference type="ARBA" id="ARBA00022737"/>
    </source>
</evidence>
<reference evidence="4" key="1">
    <citation type="submission" date="2020-07" db="EMBL/GenBank/DDBJ databases">
        <title>Genome sequence and genetic diversity analysis of an under-domesticated orphan crop, white fonio (Digitaria exilis).</title>
        <authorList>
            <person name="Bennetzen J.L."/>
            <person name="Chen S."/>
            <person name="Ma X."/>
            <person name="Wang X."/>
            <person name="Yssel A.E.J."/>
            <person name="Chaluvadi S.R."/>
            <person name="Johnson M."/>
            <person name="Gangashetty P."/>
            <person name="Hamidou F."/>
            <person name="Sanogo M.D."/>
            <person name="Zwaenepoel A."/>
            <person name="Wallace J."/>
            <person name="Van De Peer Y."/>
            <person name="Van Deynze A."/>
        </authorList>
    </citation>
    <scope>NUCLEOTIDE SEQUENCE</scope>
    <source>
        <tissue evidence="4">Leaves</tissue>
    </source>
</reference>
<dbReference type="GO" id="GO:0098542">
    <property type="term" value="P:defense response to other organism"/>
    <property type="evidence" value="ECO:0007669"/>
    <property type="project" value="TreeGrafter"/>
</dbReference>
<sequence>MTWVQLFCRYLIVIDDLWSINAWNRIESALVKNNYTCCTGFPEHVYYMEPLSDLHSRWLFFKREFREISASMLRKCKGVPLAIISIASLLAIKTRHMDTWEKILKSLGSELDTNHNLEWMSHVLNLSYNDLDPELKTCFLYLGTYPEDHEIERDDLLNKWIAEGFIRERINSIEEVLSCQVHDLMLDLIISKCREENFVTIIDGQFISMNEASQARRISHQSGNRDIALAVERMSGPHVRSYISFPAAYCIPPLSKFEHISGFRLKLPKKFGELKHLMTLDISGAYLYPCSQSSDFTSLSSLSGLSFPYLRGVLLINGLSKLRSLRALWNFNIRANSAECVRDLGELTNLRQLSLCGPCPTSHEEILTASLEKLGNSNLSHLVWDRRGEETL</sequence>
<dbReference type="AlphaFoldDB" id="A0A835E308"/>
<dbReference type="PANTHER" id="PTHR23155:SF999">
    <property type="entry name" value="NB-ARC DOMAIN CONTAINING PROTEIN, EXPRESSED"/>
    <property type="match status" value="1"/>
</dbReference>
<evidence type="ECO:0000313" key="4">
    <source>
        <dbReference type="EMBL" id="KAF8658026.1"/>
    </source>
</evidence>
<dbReference type="SUPFAM" id="SSF52058">
    <property type="entry name" value="L domain-like"/>
    <property type="match status" value="1"/>
</dbReference>
<dbReference type="PRINTS" id="PR00364">
    <property type="entry name" value="DISEASERSIST"/>
</dbReference>
<evidence type="ECO:0000256" key="2">
    <source>
        <dbReference type="ARBA" id="ARBA00022821"/>
    </source>
</evidence>
<accession>A0A835E308</accession>
<feature type="domain" description="Disease resistance R13L4/SHOC-2-like LRR" evidence="3">
    <location>
        <begin position="266"/>
        <end position="384"/>
    </location>
</feature>
<organism evidence="4 5">
    <name type="scientific">Digitaria exilis</name>
    <dbReference type="NCBI Taxonomy" id="1010633"/>
    <lineage>
        <taxon>Eukaryota</taxon>
        <taxon>Viridiplantae</taxon>
        <taxon>Streptophyta</taxon>
        <taxon>Embryophyta</taxon>
        <taxon>Tracheophyta</taxon>
        <taxon>Spermatophyta</taxon>
        <taxon>Magnoliopsida</taxon>
        <taxon>Liliopsida</taxon>
        <taxon>Poales</taxon>
        <taxon>Poaceae</taxon>
        <taxon>PACMAD clade</taxon>
        <taxon>Panicoideae</taxon>
        <taxon>Panicodae</taxon>
        <taxon>Paniceae</taxon>
        <taxon>Anthephorinae</taxon>
        <taxon>Digitaria</taxon>
    </lineage>
</organism>
<dbReference type="GO" id="GO:0043531">
    <property type="term" value="F:ADP binding"/>
    <property type="evidence" value="ECO:0007669"/>
    <property type="project" value="InterPro"/>
</dbReference>
<dbReference type="InterPro" id="IPR055414">
    <property type="entry name" value="LRR_R13L4/SHOC2-like"/>
</dbReference>
<dbReference type="Pfam" id="PF23598">
    <property type="entry name" value="LRR_14"/>
    <property type="match status" value="1"/>
</dbReference>
<keyword evidence="1" id="KW-0677">Repeat</keyword>
<comment type="caution">
    <text evidence="4">The sequence shown here is derived from an EMBL/GenBank/DDBJ whole genome shotgun (WGS) entry which is preliminary data.</text>
</comment>
<gene>
    <name evidence="4" type="ORF">HU200_059488</name>
</gene>
<dbReference type="Gene3D" id="1.10.8.430">
    <property type="entry name" value="Helical domain of apoptotic protease-activating factors"/>
    <property type="match status" value="1"/>
</dbReference>
<dbReference type="InterPro" id="IPR032675">
    <property type="entry name" value="LRR_dom_sf"/>
</dbReference>
<dbReference type="Proteomes" id="UP000636709">
    <property type="component" value="Unassembled WGS sequence"/>
</dbReference>
<protein>
    <recommendedName>
        <fullName evidence="3">Disease resistance R13L4/SHOC-2-like LRR domain-containing protein</fullName>
    </recommendedName>
</protein>
<dbReference type="InterPro" id="IPR042197">
    <property type="entry name" value="Apaf_helical"/>
</dbReference>
<proteinExistence type="predicted"/>
<evidence type="ECO:0000259" key="3">
    <source>
        <dbReference type="Pfam" id="PF23598"/>
    </source>
</evidence>
<dbReference type="InterPro" id="IPR036388">
    <property type="entry name" value="WH-like_DNA-bd_sf"/>
</dbReference>
<dbReference type="Gene3D" id="1.10.10.10">
    <property type="entry name" value="Winged helix-like DNA-binding domain superfamily/Winged helix DNA-binding domain"/>
    <property type="match status" value="1"/>
</dbReference>
<dbReference type="PANTHER" id="PTHR23155">
    <property type="entry name" value="DISEASE RESISTANCE PROTEIN RP"/>
    <property type="match status" value="1"/>
</dbReference>
<name>A0A835E308_9POAL</name>
<dbReference type="SUPFAM" id="SSF52540">
    <property type="entry name" value="P-loop containing nucleoside triphosphate hydrolases"/>
    <property type="match status" value="1"/>
</dbReference>
<evidence type="ECO:0000313" key="5">
    <source>
        <dbReference type="Proteomes" id="UP000636709"/>
    </source>
</evidence>
<dbReference type="OrthoDB" id="675166at2759"/>
<dbReference type="InterPro" id="IPR044974">
    <property type="entry name" value="Disease_R_plants"/>
</dbReference>
<dbReference type="InterPro" id="IPR027417">
    <property type="entry name" value="P-loop_NTPase"/>
</dbReference>
<dbReference type="EMBL" id="JACEFO010002484">
    <property type="protein sequence ID" value="KAF8658026.1"/>
    <property type="molecule type" value="Genomic_DNA"/>
</dbReference>
<keyword evidence="5" id="KW-1185">Reference proteome</keyword>
<keyword evidence="2" id="KW-0611">Plant defense</keyword>